<feature type="domain" description="Tyrosine-protein phosphatase" evidence="5">
    <location>
        <begin position="270"/>
        <end position="411"/>
    </location>
</feature>
<dbReference type="Gene3D" id="3.90.190.10">
    <property type="entry name" value="Protein tyrosine phosphatase superfamily"/>
    <property type="match status" value="1"/>
</dbReference>
<evidence type="ECO:0000259" key="5">
    <source>
        <dbReference type="PROSITE" id="PS50054"/>
    </source>
</evidence>
<keyword evidence="1" id="KW-0433">Leucine-rich repeat</keyword>
<dbReference type="InterPro" id="IPR029021">
    <property type="entry name" value="Prot-tyrosine_phosphatase-like"/>
</dbReference>
<dbReference type="SUPFAM" id="SSF52799">
    <property type="entry name" value="(Phosphotyrosine protein) phosphatases II"/>
    <property type="match status" value="1"/>
</dbReference>
<dbReference type="InterPro" id="IPR000340">
    <property type="entry name" value="Dual-sp_phosphatase_cat-dom"/>
</dbReference>
<name>A0A6B2L519_9EUKA</name>
<evidence type="ECO:0000259" key="6">
    <source>
        <dbReference type="PROSITE" id="PS50056"/>
    </source>
</evidence>
<reference evidence="7" key="1">
    <citation type="journal article" date="2020" name="J. Eukaryot. Microbiol.">
        <title>De novo Sequencing, Assembly and Annotation of the Transcriptome for the Free-Living Testate Amoeba Arcella intermedia.</title>
        <authorList>
            <person name="Ribeiro G.M."/>
            <person name="Porfirio-Sousa A.L."/>
            <person name="Maurer-Alcala X.X."/>
            <person name="Katz L.A."/>
            <person name="Lahr D.J.G."/>
        </authorList>
    </citation>
    <scope>NUCLEOTIDE SEQUENCE</scope>
</reference>
<evidence type="ECO:0000313" key="7">
    <source>
        <dbReference type="EMBL" id="NDV32035.1"/>
    </source>
</evidence>
<dbReference type="Gene3D" id="3.80.10.10">
    <property type="entry name" value="Ribonuclease Inhibitor"/>
    <property type="match status" value="2"/>
</dbReference>
<evidence type="ECO:0000256" key="1">
    <source>
        <dbReference type="ARBA" id="ARBA00022614"/>
    </source>
</evidence>
<dbReference type="InterPro" id="IPR032675">
    <property type="entry name" value="LRR_dom_sf"/>
</dbReference>
<proteinExistence type="predicted"/>
<evidence type="ECO:0000256" key="4">
    <source>
        <dbReference type="ARBA" id="ARBA00022912"/>
    </source>
</evidence>
<dbReference type="PROSITE" id="PS50054">
    <property type="entry name" value="TYR_PHOSPHATASE_DUAL"/>
    <property type="match status" value="1"/>
</dbReference>
<keyword evidence="4" id="KW-0904">Protein phosphatase</keyword>
<keyword evidence="3" id="KW-0378">Hydrolase</keyword>
<dbReference type="PROSITE" id="PS50056">
    <property type="entry name" value="TYR_PHOSPHATASE_2"/>
    <property type="match status" value="1"/>
</dbReference>
<dbReference type="GO" id="GO:0004721">
    <property type="term" value="F:phosphoprotein phosphatase activity"/>
    <property type="evidence" value="ECO:0007669"/>
    <property type="project" value="UniProtKB-KW"/>
</dbReference>
<dbReference type="Pfam" id="PF00782">
    <property type="entry name" value="DSPc"/>
    <property type="match status" value="1"/>
</dbReference>
<dbReference type="InterPro" id="IPR016130">
    <property type="entry name" value="Tyr_Pase_AS"/>
</dbReference>
<dbReference type="SUPFAM" id="SSF52058">
    <property type="entry name" value="L domain-like"/>
    <property type="match status" value="1"/>
</dbReference>
<dbReference type="InterPro" id="IPR000387">
    <property type="entry name" value="Tyr_Pase_dom"/>
</dbReference>
<dbReference type="PROSITE" id="PS00383">
    <property type="entry name" value="TYR_PHOSPHATASE_1"/>
    <property type="match status" value="1"/>
</dbReference>
<dbReference type="InterPro" id="IPR055414">
    <property type="entry name" value="LRR_R13L4/SHOC2-like"/>
</dbReference>
<protein>
    <recommendedName>
        <fullName evidence="8">Protein-serine/threonine phosphatase</fullName>
    </recommendedName>
</protein>
<dbReference type="SMART" id="SM00195">
    <property type="entry name" value="DSPc"/>
    <property type="match status" value="1"/>
</dbReference>
<dbReference type="InterPro" id="IPR020422">
    <property type="entry name" value="TYR_PHOSPHATASE_DUAL_dom"/>
</dbReference>
<dbReference type="CDD" id="cd14498">
    <property type="entry name" value="DSP"/>
    <property type="match status" value="1"/>
</dbReference>
<dbReference type="InterPro" id="IPR025875">
    <property type="entry name" value="Leu-rich_rpt_4"/>
</dbReference>
<sequence length="413" mass="45626">MKALDNTISTLSNLTSLSLAFNKFTSIPGAMSGLSLLTSLDMSNNMINSIQCNLPSLQKLRISSNNLASLPVGITALTNLEEIDIDGNKINAIQFGACFPKLKTLKWVNNGLTTFPNLADITSLQSLSLRQNSITVIPETISTLHNLSSLELQDNHVHTIHPSISSLTNLRVLYISYNSITQLPPQIGNLSSLEHLDISFNKLIGIPPELGNLTNLRFCMLSNNEIASVPPEIIGLSSIQGISLMDNKITYFPPEILHLRKNKVHVDSCLPDLILNGLYLGNMDSSKYLEGLRYRKITHILMVLKEMDPVFPKEFIYKKISVQDEVGETISQFFEEATDFIDEALSKGGAVLVHCAQGVSRSASIVIAYIIKSQKMTFKEALLFVQNLRPEVSPNPGFSSQLIKWEKAILGEK</sequence>
<feature type="domain" description="Tyrosine specific protein phosphatases" evidence="6">
    <location>
        <begin position="331"/>
        <end position="390"/>
    </location>
</feature>
<evidence type="ECO:0008006" key="8">
    <source>
        <dbReference type="Google" id="ProtNLM"/>
    </source>
</evidence>
<dbReference type="PRINTS" id="PR00019">
    <property type="entry name" value="LEURICHRPT"/>
</dbReference>
<dbReference type="Pfam" id="PF13855">
    <property type="entry name" value="LRR_8"/>
    <property type="match status" value="1"/>
</dbReference>
<organism evidence="7">
    <name type="scientific">Arcella intermedia</name>
    <dbReference type="NCBI Taxonomy" id="1963864"/>
    <lineage>
        <taxon>Eukaryota</taxon>
        <taxon>Amoebozoa</taxon>
        <taxon>Tubulinea</taxon>
        <taxon>Elardia</taxon>
        <taxon>Arcellinida</taxon>
        <taxon>Sphaerothecina</taxon>
        <taxon>Arcellidae</taxon>
        <taxon>Arcella</taxon>
    </lineage>
</organism>
<dbReference type="SMART" id="SM00364">
    <property type="entry name" value="LRR_BAC"/>
    <property type="match status" value="6"/>
</dbReference>
<dbReference type="PANTHER" id="PTHR48051:SF1">
    <property type="entry name" value="RAS SUPPRESSOR PROTEIN 1"/>
    <property type="match status" value="1"/>
</dbReference>
<dbReference type="AlphaFoldDB" id="A0A6B2L519"/>
<evidence type="ECO:0000256" key="2">
    <source>
        <dbReference type="ARBA" id="ARBA00022737"/>
    </source>
</evidence>
<dbReference type="InterPro" id="IPR050216">
    <property type="entry name" value="LRR_domain-containing"/>
</dbReference>
<keyword evidence="2" id="KW-0677">Repeat</keyword>
<dbReference type="InterPro" id="IPR001611">
    <property type="entry name" value="Leu-rich_rpt"/>
</dbReference>
<evidence type="ECO:0000256" key="3">
    <source>
        <dbReference type="ARBA" id="ARBA00022801"/>
    </source>
</evidence>
<accession>A0A6B2L519</accession>
<dbReference type="Pfam" id="PF23598">
    <property type="entry name" value="LRR_14"/>
    <property type="match status" value="1"/>
</dbReference>
<dbReference type="SMART" id="SM00369">
    <property type="entry name" value="LRR_TYP"/>
    <property type="match status" value="8"/>
</dbReference>
<dbReference type="SMART" id="SM00365">
    <property type="entry name" value="LRR_SD22"/>
    <property type="match status" value="6"/>
</dbReference>
<dbReference type="GO" id="GO:0005737">
    <property type="term" value="C:cytoplasm"/>
    <property type="evidence" value="ECO:0007669"/>
    <property type="project" value="TreeGrafter"/>
</dbReference>
<dbReference type="EMBL" id="GIBP01003066">
    <property type="protein sequence ID" value="NDV32035.1"/>
    <property type="molecule type" value="Transcribed_RNA"/>
</dbReference>
<dbReference type="PANTHER" id="PTHR48051">
    <property type="match status" value="1"/>
</dbReference>
<dbReference type="PROSITE" id="PS51450">
    <property type="entry name" value="LRR"/>
    <property type="match status" value="4"/>
</dbReference>
<dbReference type="InterPro" id="IPR003591">
    <property type="entry name" value="Leu-rich_rpt_typical-subtyp"/>
</dbReference>
<dbReference type="Pfam" id="PF12799">
    <property type="entry name" value="LRR_4"/>
    <property type="match status" value="1"/>
</dbReference>